<evidence type="ECO:0000256" key="10">
    <source>
        <dbReference type="ARBA" id="ARBA00022989"/>
    </source>
</evidence>
<evidence type="ECO:0000256" key="5">
    <source>
        <dbReference type="ARBA" id="ARBA00022516"/>
    </source>
</evidence>
<dbReference type="AlphaFoldDB" id="A0A2L2XZ81"/>
<feature type="transmembrane region" description="Helical" evidence="14">
    <location>
        <begin position="21"/>
        <end position="43"/>
    </location>
</feature>
<keyword evidence="13 15" id="KW-0012">Acyltransferase</keyword>
<evidence type="ECO:0000256" key="14">
    <source>
        <dbReference type="RuleBase" id="RU367023"/>
    </source>
</evidence>
<dbReference type="OrthoDB" id="264532at2759"/>
<dbReference type="GO" id="GO:0005789">
    <property type="term" value="C:endoplasmic reticulum membrane"/>
    <property type="evidence" value="ECO:0007669"/>
    <property type="project" value="UniProtKB-SubCell"/>
</dbReference>
<keyword evidence="10 14" id="KW-1133">Transmembrane helix</keyword>
<evidence type="ECO:0000256" key="4">
    <source>
        <dbReference type="ARBA" id="ARBA00005420"/>
    </source>
</evidence>
<evidence type="ECO:0000256" key="13">
    <source>
        <dbReference type="ARBA" id="ARBA00023315"/>
    </source>
</evidence>
<dbReference type="PANTHER" id="PTHR12317:SF0">
    <property type="entry name" value="ACYLTRANSFERASE"/>
    <property type="match status" value="1"/>
</dbReference>
<reference evidence="15" key="1">
    <citation type="journal article" date="2016" name="Mol. Ecol. Resour.">
        <title>Evaluation of the impact of RNA preservation methods of spiders for de novo transcriptome assembly.</title>
        <authorList>
            <person name="Kono N."/>
            <person name="Nakamura H."/>
            <person name="Ito Y."/>
            <person name="Tomita M."/>
            <person name="Arakawa K."/>
        </authorList>
    </citation>
    <scope>NUCLEOTIDE SEQUENCE</scope>
    <source>
        <tissue evidence="15">Whole body</tissue>
    </source>
</reference>
<keyword evidence="8" id="KW-0319">Glycerol metabolism</keyword>
<dbReference type="GO" id="GO:0006071">
    <property type="term" value="P:glycerol metabolic process"/>
    <property type="evidence" value="ECO:0007669"/>
    <property type="project" value="UniProtKB-KW"/>
</dbReference>
<dbReference type="PANTHER" id="PTHR12317">
    <property type="entry name" value="DIACYLGLYCEROL O-ACYLTRANSFERASE"/>
    <property type="match status" value="1"/>
</dbReference>
<evidence type="ECO:0000256" key="7">
    <source>
        <dbReference type="ARBA" id="ARBA00022692"/>
    </source>
</evidence>
<comment type="pathway">
    <text evidence="2">Glycerolipid metabolism; triacylglycerol biosynthesis.</text>
</comment>
<name>A0A2L2XZ81_PARTP</name>
<keyword evidence="5" id="KW-0444">Lipid biosynthesis</keyword>
<comment type="subcellular location">
    <subcellularLocation>
        <location evidence="1 14">Endoplasmic reticulum membrane</location>
        <topology evidence="1 14">Multi-pass membrane protein</topology>
    </subcellularLocation>
</comment>
<comment type="pathway">
    <text evidence="3">Lipid metabolism.</text>
</comment>
<evidence type="ECO:0000256" key="12">
    <source>
        <dbReference type="ARBA" id="ARBA00023136"/>
    </source>
</evidence>
<evidence type="ECO:0000256" key="1">
    <source>
        <dbReference type="ARBA" id="ARBA00004477"/>
    </source>
</evidence>
<evidence type="ECO:0000256" key="9">
    <source>
        <dbReference type="ARBA" id="ARBA00022824"/>
    </source>
</evidence>
<sequence length="335" mass="38517">MKFMGIEFAPLSIPLERRIQTLAVFYYCSNFLLLGFMTFAILGYLCFTQYYYIPLFYAIWFLYDYKTPEQGGRRWEWLRNWRMWKYFASYFPISLIKTADFDPNKNYIIGYHPHGLLGFGAFTTFGTEGVNFKETFPGITPRLLTLQAQFNPPLHREHIMCAGVCSASKESINWVLTREGKGNALVIVLGGAAEALDAHPGQATLVLRKRKGFVKLALKHGASLVPSFGFGENDLFEQVENPRGSALREWQDKIKDLLGFSTPIFHGRGIFQYNYGFLPYRKPINVVIGKPIDVEKIPHPTEEDINKLHQKYIDSLTALFEEHKVKYSPDVQLII</sequence>
<evidence type="ECO:0000256" key="2">
    <source>
        <dbReference type="ARBA" id="ARBA00004771"/>
    </source>
</evidence>
<evidence type="ECO:0000313" key="15">
    <source>
        <dbReference type="EMBL" id="LAA01259.1"/>
    </source>
</evidence>
<dbReference type="KEGG" id="ptep:107438555"/>
<comment type="caution">
    <text evidence="14">Lacks conserved residue(s) required for the propagation of feature annotation.</text>
</comment>
<organism evidence="15">
    <name type="scientific">Parasteatoda tepidariorum</name>
    <name type="common">Common house spider</name>
    <name type="synonym">Achaearanea tepidariorum</name>
    <dbReference type="NCBI Taxonomy" id="114398"/>
    <lineage>
        <taxon>Eukaryota</taxon>
        <taxon>Metazoa</taxon>
        <taxon>Ecdysozoa</taxon>
        <taxon>Arthropoda</taxon>
        <taxon>Chelicerata</taxon>
        <taxon>Arachnida</taxon>
        <taxon>Araneae</taxon>
        <taxon>Araneomorphae</taxon>
        <taxon>Entelegynae</taxon>
        <taxon>Araneoidea</taxon>
        <taxon>Theridiidae</taxon>
        <taxon>Parasteatoda</taxon>
    </lineage>
</organism>
<evidence type="ECO:0000256" key="11">
    <source>
        <dbReference type="ARBA" id="ARBA00023098"/>
    </source>
</evidence>
<dbReference type="EC" id="2.3.1.-" evidence="14"/>
<keyword evidence="9 14" id="KW-0256">Endoplasmic reticulum</keyword>
<dbReference type="OMA" id="WMWLILF"/>
<evidence type="ECO:0000256" key="8">
    <source>
        <dbReference type="ARBA" id="ARBA00022798"/>
    </source>
</evidence>
<keyword evidence="12 14" id="KW-0472">Membrane</keyword>
<comment type="similarity">
    <text evidence="4 14">Belongs to the diacylglycerol acyltransferase family.</text>
</comment>
<dbReference type="RefSeq" id="XP_042899096.1">
    <property type="nucleotide sequence ID" value="XM_043043162.2"/>
</dbReference>
<dbReference type="GeneID" id="107438555"/>
<dbReference type="EMBL" id="IAAA01007672">
    <property type="protein sequence ID" value="LAA01259.1"/>
    <property type="molecule type" value="mRNA"/>
</dbReference>
<evidence type="ECO:0000256" key="3">
    <source>
        <dbReference type="ARBA" id="ARBA00005189"/>
    </source>
</evidence>
<keyword evidence="11" id="KW-0443">Lipid metabolism</keyword>
<protein>
    <recommendedName>
        <fullName evidence="14">Acyltransferase</fullName>
        <ecNumber evidence="14">2.3.1.-</ecNumber>
    </recommendedName>
</protein>
<dbReference type="CDD" id="cd07987">
    <property type="entry name" value="LPLAT_MGAT-like"/>
    <property type="match status" value="1"/>
</dbReference>
<dbReference type="Pfam" id="PF03982">
    <property type="entry name" value="DAGAT"/>
    <property type="match status" value="1"/>
</dbReference>
<dbReference type="GO" id="GO:0019432">
    <property type="term" value="P:triglyceride biosynthetic process"/>
    <property type="evidence" value="ECO:0007669"/>
    <property type="project" value="TreeGrafter"/>
</dbReference>
<keyword evidence="7 14" id="KW-0812">Transmembrane</keyword>
<proteinExistence type="evidence at transcript level"/>
<keyword evidence="6 14" id="KW-0808">Transferase</keyword>
<dbReference type="InterPro" id="IPR007130">
    <property type="entry name" value="DAGAT"/>
</dbReference>
<dbReference type="GO" id="GO:0004144">
    <property type="term" value="F:diacylglycerol O-acyltransferase activity"/>
    <property type="evidence" value="ECO:0007669"/>
    <property type="project" value="TreeGrafter"/>
</dbReference>
<evidence type="ECO:0000256" key="6">
    <source>
        <dbReference type="ARBA" id="ARBA00022679"/>
    </source>
</evidence>
<accession>A0A2L2XZ81</accession>